<evidence type="ECO:0000256" key="4">
    <source>
        <dbReference type="ARBA" id="ARBA00022454"/>
    </source>
</evidence>
<reference evidence="15 16" key="1">
    <citation type="submission" date="2025-05" db="UniProtKB">
        <authorList>
            <consortium name="RefSeq"/>
        </authorList>
    </citation>
    <scope>NUCLEOTIDE SEQUENCE [LARGE SCALE GENOMIC DNA]</scope>
</reference>
<evidence type="ECO:0000256" key="10">
    <source>
        <dbReference type="ARBA" id="ARBA00023212"/>
    </source>
</evidence>
<organism evidence="15 16">
    <name type="scientific">Balaenoptera acutorostrata</name>
    <name type="common">Common minke whale</name>
    <name type="synonym">Balaena rostrata</name>
    <dbReference type="NCBI Taxonomy" id="9767"/>
    <lineage>
        <taxon>Eukaryota</taxon>
        <taxon>Metazoa</taxon>
        <taxon>Chordata</taxon>
        <taxon>Craniata</taxon>
        <taxon>Vertebrata</taxon>
        <taxon>Euteleostomi</taxon>
        <taxon>Mammalia</taxon>
        <taxon>Eutheria</taxon>
        <taxon>Laurasiatheria</taxon>
        <taxon>Artiodactyla</taxon>
        <taxon>Whippomorpha</taxon>
        <taxon>Cetacea</taxon>
        <taxon>Mysticeti</taxon>
        <taxon>Balaenopteridae</taxon>
        <taxon>Balaenoptera</taxon>
    </lineage>
</organism>
<keyword evidence="15" id="KW-1185">Reference proteome</keyword>
<proteinExistence type="inferred from homology"/>
<dbReference type="GeneID" id="103006040"/>
<dbReference type="InterPro" id="IPR042091">
    <property type="entry name" value="Ska2_N"/>
</dbReference>
<dbReference type="Gene3D" id="6.10.250.1380">
    <property type="match status" value="1"/>
</dbReference>
<evidence type="ECO:0000313" key="16">
    <source>
        <dbReference type="RefSeq" id="XP_057385551.1"/>
    </source>
</evidence>
<feature type="domain" description="Ska2 N-terminal" evidence="14">
    <location>
        <begin position="9"/>
        <end position="85"/>
    </location>
</feature>
<keyword evidence="5" id="KW-0963">Cytoplasm</keyword>
<sequence length="92" mass="10611">MEAEVDKLELMKNPVTPLKELSAIKSRYQTLHARFKPTAVKHKETKSRMCATFNKTMTLIQELQKQTDLKLLPLTDEEKTAAEQLRAHMSDL</sequence>
<comment type="subcellular location">
    <subcellularLocation>
        <location evidence="2">Chromosome</location>
        <location evidence="2">Centromere</location>
        <location evidence="2">Kinetochore</location>
    </subcellularLocation>
    <subcellularLocation>
        <location evidence="1">Cytoplasm</location>
        <location evidence="1">Cytoskeleton</location>
        <location evidence="1">Spindle</location>
    </subcellularLocation>
</comment>
<keyword evidence="11" id="KW-0131">Cell cycle</keyword>
<evidence type="ECO:0000313" key="15">
    <source>
        <dbReference type="Proteomes" id="UP001652580"/>
    </source>
</evidence>
<evidence type="ECO:0000256" key="7">
    <source>
        <dbReference type="ARBA" id="ARBA00022701"/>
    </source>
</evidence>
<keyword evidence="4" id="KW-0158">Chromosome</keyword>
<evidence type="ECO:0000256" key="13">
    <source>
        <dbReference type="ARBA" id="ARBA00029651"/>
    </source>
</evidence>
<evidence type="ECO:0000256" key="3">
    <source>
        <dbReference type="ARBA" id="ARBA00010684"/>
    </source>
</evidence>
<evidence type="ECO:0000313" key="17">
    <source>
        <dbReference type="RefSeq" id="XP_057385744.1"/>
    </source>
</evidence>
<accession>A0ABM3S6T6</accession>
<keyword evidence="12" id="KW-0137">Centromere</keyword>
<keyword evidence="9" id="KW-0995">Kinetochore</keyword>
<dbReference type="Pfam" id="PF16740">
    <property type="entry name" value="SKA2"/>
    <property type="match status" value="1"/>
</dbReference>
<name>A0ABM3S6T6_BALAC</name>
<evidence type="ECO:0000256" key="1">
    <source>
        <dbReference type="ARBA" id="ARBA00004186"/>
    </source>
</evidence>
<dbReference type="PANTHER" id="PTHR32017">
    <property type="entry name" value="SPINDLE AND KINETOCHORE-ASSOCIATED PROTEIN 2"/>
    <property type="match status" value="1"/>
</dbReference>
<dbReference type="RefSeq" id="XP_057385744.1">
    <property type="nucleotide sequence ID" value="XM_057529761.1"/>
</dbReference>
<evidence type="ECO:0000256" key="8">
    <source>
        <dbReference type="ARBA" id="ARBA00022776"/>
    </source>
</evidence>
<dbReference type="RefSeq" id="XP_057385551.1">
    <property type="nucleotide sequence ID" value="XM_057529568.1"/>
</dbReference>
<keyword evidence="6" id="KW-0132">Cell division</keyword>
<dbReference type="InterPro" id="IPR026762">
    <property type="entry name" value="Ska2"/>
</dbReference>
<gene>
    <name evidence="16" type="primary">LOC103006040</name>
    <name evidence="17" type="synonym">LOC102999170</name>
</gene>
<evidence type="ECO:0000259" key="14">
    <source>
        <dbReference type="Pfam" id="PF16740"/>
    </source>
</evidence>
<evidence type="ECO:0000256" key="5">
    <source>
        <dbReference type="ARBA" id="ARBA00022490"/>
    </source>
</evidence>
<dbReference type="Proteomes" id="UP001652580">
    <property type="component" value="Chromosome 1"/>
</dbReference>
<evidence type="ECO:0000256" key="2">
    <source>
        <dbReference type="ARBA" id="ARBA00004629"/>
    </source>
</evidence>
<keyword evidence="8" id="KW-0498">Mitosis</keyword>
<dbReference type="PANTHER" id="PTHR32017:SF3">
    <property type="entry name" value="SPINDLE AND KINETOCHORE-ASSOCIATED PROTEIN 2"/>
    <property type="match status" value="1"/>
</dbReference>
<keyword evidence="10" id="KW-0206">Cytoskeleton</keyword>
<comment type="similarity">
    <text evidence="3">Belongs to the SKA2 family.</text>
</comment>
<protein>
    <recommendedName>
        <fullName evidence="13">Protein FAM33A</fullName>
    </recommendedName>
</protein>
<keyword evidence="7" id="KW-0493">Microtubule</keyword>
<evidence type="ECO:0000256" key="11">
    <source>
        <dbReference type="ARBA" id="ARBA00023306"/>
    </source>
</evidence>
<evidence type="ECO:0000256" key="9">
    <source>
        <dbReference type="ARBA" id="ARBA00022838"/>
    </source>
</evidence>
<evidence type="ECO:0000256" key="12">
    <source>
        <dbReference type="ARBA" id="ARBA00023328"/>
    </source>
</evidence>
<evidence type="ECO:0000256" key="6">
    <source>
        <dbReference type="ARBA" id="ARBA00022618"/>
    </source>
</evidence>